<dbReference type="AlphaFoldDB" id="A0A1I3B3E9"/>
<name>A0A1I3B3E9_9RHOB</name>
<keyword evidence="4" id="KW-1185">Reference proteome</keyword>
<keyword evidence="1" id="KW-0378">Hydrolase</keyword>
<evidence type="ECO:0000256" key="1">
    <source>
        <dbReference type="ARBA" id="ARBA00022801"/>
    </source>
</evidence>
<accession>A0A1I3B3E9</accession>
<dbReference type="OrthoDB" id="3477511at2"/>
<protein>
    <submittedName>
        <fullName evidence="3">Uncharacterized domain 1-containing protein</fullName>
    </submittedName>
</protein>
<dbReference type="CDD" id="cd03443">
    <property type="entry name" value="PaaI_thioesterase"/>
    <property type="match status" value="1"/>
</dbReference>
<dbReference type="InterPro" id="IPR039298">
    <property type="entry name" value="ACOT13"/>
</dbReference>
<reference evidence="3 4" key="1">
    <citation type="submission" date="2016-10" db="EMBL/GenBank/DDBJ databases">
        <authorList>
            <person name="de Groot N.N."/>
        </authorList>
    </citation>
    <scope>NUCLEOTIDE SEQUENCE [LARGE SCALE GENOMIC DNA]</scope>
    <source>
        <strain evidence="3 4">DSM 8537</strain>
    </source>
</reference>
<organism evidence="3 4">
    <name type="scientific">Paracoccus aminovorans</name>
    <dbReference type="NCBI Taxonomy" id="34004"/>
    <lineage>
        <taxon>Bacteria</taxon>
        <taxon>Pseudomonadati</taxon>
        <taxon>Pseudomonadota</taxon>
        <taxon>Alphaproteobacteria</taxon>
        <taxon>Rhodobacterales</taxon>
        <taxon>Paracoccaceae</taxon>
        <taxon>Paracoccus</taxon>
    </lineage>
</organism>
<dbReference type="Proteomes" id="UP000183635">
    <property type="component" value="Unassembled WGS sequence"/>
</dbReference>
<dbReference type="SUPFAM" id="SSF54637">
    <property type="entry name" value="Thioesterase/thiol ester dehydrase-isomerase"/>
    <property type="match status" value="1"/>
</dbReference>
<proteinExistence type="predicted"/>
<dbReference type="EMBL" id="FOPU01000019">
    <property type="protein sequence ID" value="SFH56824.1"/>
    <property type="molecule type" value="Genomic_DNA"/>
</dbReference>
<gene>
    <name evidence="3" type="ORF">SAMN04488021_11912</name>
</gene>
<dbReference type="Pfam" id="PF13622">
    <property type="entry name" value="4HBT_3"/>
    <property type="match status" value="1"/>
</dbReference>
<sequence length="142" mass="14780">MVPDFTSLQFRPFRDDDLLLAALGQVAIARHDDGLVLRLDGSARAANPGGFIHGGAIATLFDVALYEAARAGFGAPTVTAALEIKFLRAGDPQAPIHVETRTLRAGRSLTTCTGSAYQGGRLIAYATAQFVKAGPAAEVPAS</sequence>
<evidence type="ECO:0000259" key="2">
    <source>
        <dbReference type="Pfam" id="PF13622"/>
    </source>
</evidence>
<dbReference type="GO" id="GO:0047617">
    <property type="term" value="F:fatty acyl-CoA hydrolase activity"/>
    <property type="evidence" value="ECO:0007669"/>
    <property type="project" value="InterPro"/>
</dbReference>
<evidence type="ECO:0000313" key="4">
    <source>
        <dbReference type="Proteomes" id="UP000183635"/>
    </source>
</evidence>
<dbReference type="RefSeq" id="WP_074968240.1">
    <property type="nucleotide sequence ID" value="NZ_FOPU01000019.1"/>
</dbReference>
<feature type="domain" description="Acyl-CoA thioesterase-like N-terminal HotDog" evidence="2">
    <location>
        <begin position="47"/>
        <end position="130"/>
    </location>
</feature>
<dbReference type="Gene3D" id="3.10.129.10">
    <property type="entry name" value="Hotdog Thioesterase"/>
    <property type="match status" value="1"/>
</dbReference>
<dbReference type="STRING" id="34004.SAMN04488021_11912"/>
<dbReference type="PANTHER" id="PTHR21660">
    <property type="entry name" value="THIOESTERASE SUPERFAMILY MEMBER-RELATED"/>
    <property type="match status" value="1"/>
</dbReference>
<evidence type="ECO:0000313" key="3">
    <source>
        <dbReference type="EMBL" id="SFH56824.1"/>
    </source>
</evidence>
<dbReference type="InterPro" id="IPR049449">
    <property type="entry name" value="TesB_ACOT8-like_N"/>
</dbReference>
<dbReference type="InterPro" id="IPR029069">
    <property type="entry name" value="HotDog_dom_sf"/>
</dbReference>
<dbReference type="PANTHER" id="PTHR21660:SF1">
    <property type="entry name" value="ACYL-COENZYME A THIOESTERASE 13"/>
    <property type="match status" value="1"/>
</dbReference>